<dbReference type="InterPro" id="IPR021354">
    <property type="entry name" value="DUF2975"/>
</dbReference>
<feature type="transmembrane region" description="Helical" evidence="1">
    <location>
        <begin position="61"/>
        <end position="81"/>
    </location>
</feature>
<sequence length="174" mass="18686">MNRTASRALAVSRPLLQILTVANGIYAAGITTLLASSFFRADWPWVPLGLVVEGPDSSIPSALRTVMVLGLVGAFLVHTILRRLLAVVDTVRAGDPFVAENAVRLQSIAKRVVGIEVLRLAVHLVYENFARQGTPLDLGEAFALTPWLAVLLLFVLAGVFAQGTRMRGDLEGTV</sequence>
<dbReference type="Proteomes" id="UP000305760">
    <property type="component" value="Unassembled WGS sequence"/>
</dbReference>
<dbReference type="OrthoDB" id="7349915at2"/>
<proteinExistence type="predicted"/>
<keyword evidence="1" id="KW-0472">Membrane</keyword>
<dbReference type="Pfam" id="PF11188">
    <property type="entry name" value="DUF2975"/>
    <property type="match status" value="1"/>
</dbReference>
<evidence type="ECO:0000313" key="3">
    <source>
        <dbReference type="Proteomes" id="UP000305760"/>
    </source>
</evidence>
<dbReference type="AlphaFoldDB" id="A0A5C4RVF3"/>
<keyword evidence="3" id="KW-1185">Reference proteome</keyword>
<accession>A0A5C4RVF3</accession>
<dbReference type="RefSeq" id="WP_139445659.1">
    <property type="nucleotide sequence ID" value="NZ_SMDR01000001.1"/>
</dbReference>
<name>A0A5C4RVF3_9GAMM</name>
<reference evidence="2 3" key="1">
    <citation type="submission" date="2019-03" db="EMBL/GenBank/DDBJ databases">
        <title>Arenimonas daejeonensis sp. nov., isolated from compost.</title>
        <authorList>
            <person name="Jeon C.O."/>
        </authorList>
    </citation>
    <scope>NUCLEOTIDE SEQUENCE [LARGE SCALE GENOMIC DNA]</scope>
    <source>
        <strain evidence="2 3">R29</strain>
    </source>
</reference>
<organism evidence="2 3">
    <name type="scientific">Arenimonas terrae</name>
    <dbReference type="NCBI Taxonomy" id="2546226"/>
    <lineage>
        <taxon>Bacteria</taxon>
        <taxon>Pseudomonadati</taxon>
        <taxon>Pseudomonadota</taxon>
        <taxon>Gammaproteobacteria</taxon>
        <taxon>Lysobacterales</taxon>
        <taxon>Lysobacteraceae</taxon>
        <taxon>Arenimonas</taxon>
    </lineage>
</organism>
<protein>
    <submittedName>
        <fullName evidence="2">DUF2975 domain-containing protein</fullName>
    </submittedName>
</protein>
<evidence type="ECO:0000313" key="2">
    <source>
        <dbReference type="EMBL" id="TNJ34821.1"/>
    </source>
</evidence>
<evidence type="ECO:0000256" key="1">
    <source>
        <dbReference type="SAM" id="Phobius"/>
    </source>
</evidence>
<feature type="transmembrane region" description="Helical" evidence="1">
    <location>
        <begin position="141"/>
        <end position="161"/>
    </location>
</feature>
<gene>
    <name evidence="2" type="ORF">E1B00_03300</name>
</gene>
<keyword evidence="1" id="KW-0812">Transmembrane</keyword>
<comment type="caution">
    <text evidence="2">The sequence shown here is derived from an EMBL/GenBank/DDBJ whole genome shotgun (WGS) entry which is preliminary data.</text>
</comment>
<feature type="transmembrane region" description="Helical" evidence="1">
    <location>
        <begin position="21"/>
        <end position="41"/>
    </location>
</feature>
<dbReference type="EMBL" id="SMDR01000001">
    <property type="protein sequence ID" value="TNJ34821.1"/>
    <property type="molecule type" value="Genomic_DNA"/>
</dbReference>
<keyword evidence="1" id="KW-1133">Transmembrane helix</keyword>